<keyword evidence="2" id="KW-0560">Oxidoreductase</keyword>
<dbReference type="PANTHER" id="PTHR44196">
    <property type="entry name" value="DEHYDROGENASE/REDUCTASE SDR FAMILY MEMBER 7B"/>
    <property type="match status" value="1"/>
</dbReference>
<dbReference type="InterPro" id="IPR002347">
    <property type="entry name" value="SDR_fam"/>
</dbReference>
<dbReference type="CDD" id="cd05374">
    <property type="entry name" value="17beta-HSD-like_SDR_c"/>
    <property type="match status" value="1"/>
</dbReference>
<sequence length="273" mass="30502">MNQRIVLLTGASSGIGKEIARQLVQRGDFPILVARKADPLKRLTEELGSCDFFPCDVTQQKQVHRLAEEVIARYGRVDVLINNAGYGRFGGLMDLSISDYEGMMETNYLGTVRLTRAVLPHMFRRGAGRIINIASVAGLTGSPNLGAYSASKFALIGFSESLRLESAPLIQVGVLCPGPVQTPFFRGTDPSQLFPGWIVSQLLDAHTVARYAVRMIDRPRLKVIPRRMSWAVKVRNIAPEFYMWATKKMYESFQRKKRMTTVYESNGPSRSGR</sequence>
<name>A0A235B9N3_9BACL</name>
<dbReference type="PRINTS" id="PR00080">
    <property type="entry name" value="SDRFAMILY"/>
</dbReference>
<dbReference type="GO" id="GO:0016020">
    <property type="term" value="C:membrane"/>
    <property type="evidence" value="ECO:0007669"/>
    <property type="project" value="TreeGrafter"/>
</dbReference>
<dbReference type="Pfam" id="PF00106">
    <property type="entry name" value="adh_short"/>
    <property type="match status" value="1"/>
</dbReference>
<dbReference type="PANTHER" id="PTHR44196:SF1">
    <property type="entry name" value="DEHYDROGENASE_REDUCTASE SDR FAMILY MEMBER 7B"/>
    <property type="match status" value="1"/>
</dbReference>
<gene>
    <name evidence="5" type="ORF">CHM34_03905</name>
</gene>
<dbReference type="PRINTS" id="PR00081">
    <property type="entry name" value="GDHRDH"/>
</dbReference>
<accession>A0A235B9N3</accession>
<dbReference type="GO" id="GO:0016491">
    <property type="term" value="F:oxidoreductase activity"/>
    <property type="evidence" value="ECO:0007669"/>
    <property type="project" value="UniProtKB-KW"/>
</dbReference>
<proteinExistence type="inferred from homology"/>
<evidence type="ECO:0000313" key="5">
    <source>
        <dbReference type="EMBL" id="OYD08932.1"/>
    </source>
</evidence>
<dbReference type="PROSITE" id="PS00061">
    <property type="entry name" value="ADH_SHORT"/>
    <property type="match status" value="1"/>
</dbReference>
<comment type="similarity">
    <text evidence="1 3">Belongs to the short-chain dehydrogenases/reductases (SDR) family.</text>
</comment>
<protein>
    <recommendedName>
        <fullName evidence="4">Ketoreductase domain-containing protein</fullName>
    </recommendedName>
</protein>
<evidence type="ECO:0000313" key="6">
    <source>
        <dbReference type="Proteomes" id="UP000215459"/>
    </source>
</evidence>
<reference evidence="5 6" key="1">
    <citation type="submission" date="2017-07" db="EMBL/GenBank/DDBJ databases">
        <title>The genome sequence of Paludifilum halophilum highlights mechanisms for microbial adaptation to high salt environemnts.</title>
        <authorList>
            <person name="Belbahri L."/>
        </authorList>
    </citation>
    <scope>NUCLEOTIDE SEQUENCE [LARGE SCALE GENOMIC DNA]</scope>
    <source>
        <strain evidence="5 6">DSM 102817</strain>
    </source>
</reference>
<dbReference type="SUPFAM" id="SSF51735">
    <property type="entry name" value="NAD(P)-binding Rossmann-fold domains"/>
    <property type="match status" value="1"/>
</dbReference>
<dbReference type="Gene3D" id="3.40.50.720">
    <property type="entry name" value="NAD(P)-binding Rossmann-like Domain"/>
    <property type="match status" value="1"/>
</dbReference>
<evidence type="ECO:0000256" key="1">
    <source>
        <dbReference type="ARBA" id="ARBA00006484"/>
    </source>
</evidence>
<organism evidence="5 6">
    <name type="scientific">Paludifilum halophilum</name>
    <dbReference type="NCBI Taxonomy" id="1642702"/>
    <lineage>
        <taxon>Bacteria</taxon>
        <taxon>Bacillati</taxon>
        <taxon>Bacillota</taxon>
        <taxon>Bacilli</taxon>
        <taxon>Bacillales</taxon>
        <taxon>Thermoactinomycetaceae</taxon>
        <taxon>Paludifilum</taxon>
    </lineage>
</organism>
<keyword evidence="6" id="KW-1185">Reference proteome</keyword>
<dbReference type="Proteomes" id="UP000215459">
    <property type="component" value="Unassembled WGS sequence"/>
</dbReference>
<comment type="caution">
    <text evidence="5">The sequence shown here is derived from an EMBL/GenBank/DDBJ whole genome shotgun (WGS) entry which is preliminary data.</text>
</comment>
<feature type="domain" description="Ketoreductase" evidence="4">
    <location>
        <begin position="4"/>
        <end position="181"/>
    </location>
</feature>
<dbReference type="RefSeq" id="WP_094263280.1">
    <property type="nucleotide sequence ID" value="NZ_NOWF01000002.1"/>
</dbReference>
<dbReference type="InterPro" id="IPR057326">
    <property type="entry name" value="KR_dom"/>
</dbReference>
<evidence type="ECO:0000259" key="4">
    <source>
        <dbReference type="SMART" id="SM00822"/>
    </source>
</evidence>
<evidence type="ECO:0000256" key="3">
    <source>
        <dbReference type="RuleBase" id="RU000363"/>
    </source>
</evidence>
<evidence type="ECO:0000256" key="2">
    <source>
        <dbReference type="ARBA" id="ARBA00023002"/>
    </source>
</evidence>
<dbReference type="EMBL" id="NOWF01000002">
    <property type="protein sequence ID" value="OYD08932.1"/>
    <property type="molecule type" value="Genomic_DNA"/>
</dbReference>
<dbReference type="OrthoDB" id="9775296at2"/>
<dbReference type="SMART" id="SM00822">
    <property type="entry name" value="PKS_KR"/>
    <property type="match status" value="1"/>
</dbReference>
<dbReference type="InterPro" id="IPR020904">
    <property type="entry name" value="Sc_DH/Rdtase_CS"/>
</dbReference>
<dbReference type="InterPro" id="IPR036291">
    <property type="entry name" value="NAD(P)-bd_dom_sf"/>
</dbReference>
<dbReference type="AlphaFoldDB" id="A0A235B9N3"/>